<reference evidence="1" key="1">
    <citation type="submission" date="2020-08" db="EMBL/GenBank/DDBJ databases">
        <title>Novel species isolated from subtropical streams in China.</title>
        <authorList>
            <person name="Lu H."/>
        </authorList>
    </citation>
    <scope>NUCLEOTIDE SEQUENCE</scope>
    <source>
        <strain evidence="1">CY7W</strain>
    </source>
</reference>
<protein>
    <submittedName>
        <fullName evidence="1">Uncharacterized protein</fullName>
    </submittedName>
</protein>
<sequence>MNHKLSIDEFDALEQVSQLGKHGKPSVCVNRNAKKLSGIKLIAFRKDGGLELTDSGRQTLFIKQCIDGLRAIAQGKDIKLPSAIINFLSKKAHVQLNPDTQQLEITQRGRECLDDIEQQQAG</sequence>
<name>A0A923IBP9_9BURK</name>
<keyword evidence="2" id="KW-1185">Reference proteome</keyword>
<evidence type="ECO:0000313" key="1">
    <source>
        <dbReference type="EMBL" id="MBC3937198.1"/>
    </source>
</evidence>
<dbReference type="AlphaFoldDB" id="A0A923IBP9"/>
<gene>
    <name evidence="1" type="ORF">H8K47_17710</name>
</gene>
<evidence type="ECO:0000313" key="2">
    <source>
        <dbReference type="Proteomes" id="UP000612361"/>
    </source>
</evidence>
<dbReference type="RefSeq" id="WP_186882680.1">
    <property type="nucleotide sequence ID" value="NZ_JACOGG010000036.1"/>
</dbReference>
<dbReference type="Proteomes" id="UP000612361">
    <property type="component" value="Unassembled WGS sequence"/>
</dbReference>
<dbReference type="EMBL" id="JACOGG010000036">
    <property type="protein sequence ID" value="MBC3937198.1"/>
    <property type="molecule type" value="Genomic_DNA"/>
</dbReference>
<comment type="caution">
    <text evidence="1">The sequence shown here is derived from an EMBL/GenBank/DDBJ whole genome shotgun (WGS) entry which is preliminary data.</text>
</comment>
<proteinExistence type="predicted"/>
<accession>A0A923IBP9</accession>
<organism evidence="1 2">
    <name type="scientific">Undibacterium rugosum</name>
    <dbReference type="NCBI Taxonomy" id="2762291"/>
    <lineage>
        <taxon>Bacteria</taxon>
        <taxon>Pseudomonadati</taxon>
        <taxon>Pseudomonadota</taxon>
        <taxon>Betaproteobacteria</taxon>
        <taxon>Burkholderiales</taxon>
        <taxon>Oxalobacteraceae</taxon>
        <taxon>Undibacterium</taxon>
    </lineage>
</organism>